<dbReference type="EMBL" id="FTLW01000002">
    <property type="protein sequence ID" value="SIQ38831.1"/>
    <property type="molecule type" value="Genomic_DNA"/>
</dbReference>
<feature type="domain" description="RDD" evidence="7">
    <location>
        <begin position="92"/>
        <end position="234"/>
    </location>
</feature>
<evidence type="ECO:0000256" key="2">
    <source>
        <dbReference type="ARBA" id="ARBA00022475"/>
    </source>
</evidence>
<dbReference type="SUPFAM" id="SSF55277">
    <property type="entry name" value="GYF domain"/>
    <property type="match status" value="1"/>
</dbReference>
<reference evidence="10" key="1">
    <citation type="submission" date="2017-01" db="EMBL/GenBank/DDBJ databases">
        <authorList>
            <person name="Varghese N."/>
            <person name="Submissions S."/>
        </authorList>
    </citation>
    <scope>NUCLEOTIDE SEQUENCE [LARGE SCALE GENOMIC DNA]</scope>
    <source>
        <strain evidence="10">UM1</strain>
    </source>
</reference>
<sequence length="290" mass="31892">MSETAHDQEWFYVDAGRQQQGPVSGEDLRFRYARGELRADTLVWQAGMSEWQPLRQAMALPATPANTLEDPLPSTASIMAPGTEINRTDIAYAGFWRRVAAYQLDSFIVGIASYFVIIPFAMVIGMDAQMSSLEHGDDPSAVFGSLLPMLALMYLLIFALQAVYFAWMHSRPAQATLGKMAVGIKVANADGSRIGFSRGLLRWLGLFLSALPLGIGFLMAAFTERKRALHDMACDTVVVDRWAYTNQPELQERGLDGVTIAILIIFGLMTLFGLAMMALLVAALTSGQWN</sequence>
<keyword evidence="5 6" id="KW-0472">Membrane</keyword>
<dbReference type="AlphaFoldDB" id="A0A1N6SCN6"/>
<feature type="transmembrane region" description="Helical" evidence="6">
    <location>
        <begin position="146"/>
        <end position="167"/>
    </location>
</feature>
<name>A0A1N6SCN6_9GAMM</name>
<dbReference type="Gene3D" id="3.30.1490.40">
    <property type="match status" value="1"/>
</dbReference>
<dbReference type="InterPro" id="IPR035445">
    <property type="entry name" value="GYF-like_dom_sf"/>
</dbReference>
<dbReference type="InterPro" id="IPR025640">
    <property type="entry name" value="GYF_2"/>
</dbReference>
<keyword evidence="10" id="KW-1185">Reference proteome</keyword>
<dbReference type="PANTHER" id="PTHR36115:SF6">
    <property type="entry name" value="PROLINE-RICH ANTIGEN HOMOLOG"/>
    <property type="match status" value="1"/>
</dbReference>
<feature type="transmembrane region" description="Helical" evidence="6">
    <location>
        <begin position="107"/>
        <end position="126"/>
    </location>
</feature>
<dbReference type="PANTHER" id="PTHR36115">
    <property type="entry name" value="PROLINE-RICH ANTIGEN HOMOLOG-RELATED"/>
    <property type="match status" value="1"/>
</dbReference>
<evidence type="ECO:0000256" key="5">
    <source>
        <dbReference type="ARBA" id="ARBA00023136"/>
    </source>
</evidence>
<keyword evidence="3 6" id="KW-0812">Transmembrane</keyword>
<feature type="transmembrane region" description="Helical" evidence="6">
    <location>
        <begin position="200"/>
        <end position="222"/>
    </location>
</feature>
<proteinExistence type="predicted"/>
<dbReference type="Pfam" id="PF06271">
    <property type="entry name" value="RDD"/>
    <property type="match status" value="1"/>
</dbReference>
<dbReference type="STRING" id="1604334.SAMN05421546_1252"/>
<feature type="transmembrane region" description="Helical" evidence="6">
    <location>
        <begin position="260"/>
        <end position="284"/>
    </location>
</feature>
<keyword evidence="2" id="KW-1003">Cell membrane</keyword>
<protein>
    <submittedName>
        <fullName evidence="9">Uncharacterized membrane protein YckC, RDD family</fullName>
    </submittedName>
</protein>
<dbReference type="InterPro" id="IPR010432">
    <property type="entry name" value="RDD"/>
</dbReference>
<comment type="subcellular location">
    <subcellularLocation>
        <location evidence="1">Cell membrane</location>
        <topology evidence="1">Multi-pass membrane protein</topology>
    </subcellularLocation>
</comment>
<keyword evidence="4 6" id="KW-1133">Transmembrane helix</keyword>
<dbReference type="GO" id="GO:0005886">
    <property type="term" value="C:plasma membrane"/>
    <property type="evidence" value="ECO:0007669"/>
    <property type="project" value="UniProtKB-SubCell"/>
</dbReference>
<evidence type="ECO:0000313" key="10">
    <source>
        <dbReference type="Proteomes" id="UP000241788"/>
    </source>
</evidence>
<gene>
    <name evidence="9" type="ORF">SAMN05421546_1252</name>
</gene>
<evidence type="ECO:0000259" key="7">
    <source>
        <dbReference type="Pfam" id="PF06271"/>
    </source>
</evidence>
<dbReference type="OrthoDB" id="9793824at2"/>
<dbReference type="Pfam" id="PF14237">
    <property type="entry name" value="GYF_2"/>
    <property type="match status" value="1"/>
</dbReference>
<evidence type="ECO:0000256" key="1">
    <source>
        <dbReference type="ARBA" id="ARBA00004651"/>
    </source>
</evidence>
<dbReference type="Proteomes" id="UP000241788">
    <property type="component" value="Unassembled WGS sequence"/>
</dbReference>
<evidence type="ECO:0000313" key="9">
    <source>
        <dbReference type="EMBL" id="SIQ38831.1"/>
    </source>
</evidence>
<evidence type="ECO:0000259" key="8">
    <source>
        <dbReference type="Pfam" id="PF14237"/>
    </source>
</evidence>
<accession>A0A1N6SCN6</accession>
<organism evidence="9 10">
    <name type="scientific">Solilutibacter tolerans</name>
    <dbReference type="NCBI Taxonomy" id="1604334"/>
    <lineage>
        <taxon>Bacteria</taxon>
        <taxon>Pseudomonadati</taxon>
        <taxon>Pseudomonadota</taxon>
        <taxon>Gammaproteobacteria</taxon>
        <taxon>Lysobacterales</taxon>
        <taxon>Lysobacteraceae</taxon>
        <taxon>Solilutibacter</taxon>
    </lineage>
</organism>
<dbReference type="InterPro" id="IPR051791">
    <property type="entry name" value="Pra-immunoreactive"/>
</dbReference>
<evidence type="ECO:0000256" key="3">
    <source>
        <dbReference type="ARBA" id="ARBA00022692"/>
    </source>
</evidence>
<dbReference type="RefSeq" id="WP_076586307.1">
    <property type="nucleotide sequence ID" value="NZ_FTLW01000002.1"/>
</dbReference>
<evidence type="ECO:0000256" key="4">
    <source>
        <dbReference type="ARBA" id="ARBA00022989"/>
    </source>
</evidence>
<evidence type="ECO:0000256" key="6">
    <source>
        <dbReference type="SAM" id="Phobius"/>
    </source>
</evidence>
<feature type="domain" description="GYF" evidence="8">
    <location>
        <begin position="10"/>
        <end position="56"/>
    </location>
</feature>